<dbReference type="Gene3D" id="3.20.170.20">
    <property type="entry name" value="Protein of unknown function DUF952"/>
    <property type="match status" value="1"/>
</dbReference>
<dbReference type="PANTHER" id="PTHR34129:SF1">
    <property type="entry name" value="DUF952 DOMAIN-CONTAINING PROTEIN"/>
    <property type="match status" value="1"/>
</dbReference>
<dbReference type="Pfam" id="PF06108">
    <property type="entry name" value="DUF952"/>
    <property type="match status" value="1"/>
</dbReference>
<dbReference type="EMBL" id="BAABAQ010000013">
    <property type="protein sequence ID" value="GAA4204047.1"/>
    <property type="molecule type" value="Genomic_DNA"/>
</dbReference>
<protein>
    <submittedName>
        <fullName evidence="1">DUF952 domain-containing protein</fullName>
    </submittedName>
</protein>
<gene>
    <name evidence="1" type="ORF">GCM10022252_62590</name>
</gene>
<accession>A0ABP8BD66</accession>
<dbReference type="InterPro" id="IPR009297">
    <property type="entry name" value="DUF952"/>
</dbReference>
<comment type="caution">
    <text evidence="1">The sequence shown here is derived from an EMBL/GenBank/DDBJ whole genome shotgun (WGS) entry which is preliminary data.</text>
</comment>
<organism evidence="1 2">
    <name type="scientific">Streptosporangium oxazolinicum</name>
    <dbReference type="NCBI Taxonomy" id="909287"/>
    <lineage>
        <taxon>Bacteria</taxon>
        <taxon>Bacillati</taxon>
        <taxon>Actinomycetota</taxon>
        <taxon>Actinomycetes</taxon>
        <taxon>Streptosporangiales</taxon>
        <taxon>Streptosporangiaceae</taxon>
        <taxon>Streptosporangium</taxon>
    </lineage>
</organism>
<sequence>MNDGHAEGTMSAMTILHLALASDWESARQAGEYRVSTIGRTLDEVGFIHACADHEQLRGVVERFYRDVADPLVLLSVDPTGLDVRMEAGDDAPGAFPHIYGPLPITAVTSALPFTPPGTGPVDRLRP</sequence>
<evidence type="ECO:0000313" key="1">
    <source>
        <dbReference type="EMBL" id="GAA4204047.1"/>
    </source>
</evidence>
<dbReference type="SUPFAM" id="SSF56399">
    <property type="entry name" value="ADP-ribosylation"/>
    <property type="match status" value="1"/>
</dbReference>
<evidence type="ECO:0000313" key="2">
    <source>
        <dbReference type="Proteomes" id="UP001501251"/>
    </source>
</evidence>
<reference evidence="2" key="1">
    <citation type="journal article" date="2019" name="Int. J. Syst. Evol. Microbiol.">
        <title>The Global Catalogue of Microorganisms (GCM) 10K type strain sequencing project: providing services to taxonomists for standard genome sequencing and annotation.</title>
        <authorList>
            <consortium name="The Broad Institute Genomics Platform"/>
            <consortium name="The Broad Institute Genome Sequencing Center for Infectious Disease"/>
            <person name="Wu L."/>
            <person name="Ma J."/>
        </authorList>
    </citation>
    <scope>NUCLEOTIDE SEQUENCE [LARGE SCALE GENOMIC DNA]</scope>
    <source>
        <strain evidence="2">JCM 17388</strain>
    </source>
</reference>
<proteinExistence type="predicted"/>
<dbReference type="Proteomes" id="UP001501251">
    <property type="component" value="Unassembled WGS sequence"/>
</dbReference>
<dbReference type="PANTHER" id="PTHR34129">
    <property type="entry name" value="BLR1139 PROTEIN"/>
    <property type="match status" value="1"/>
</dbReference>
<keyword evidence="2" id="KW-1185">Reference proteome</keyword>
<name>A0ABP8BD66_9ACTN</name>